<feature type="transmembrane region" description="Helical" evidence="1">
    <location>
        <begin position="234"/>
        <end position="254"/>
    </location>
</feature>
<name>J0MTS7_9ACTO</name>
<evidence type="ECO:0000313" key="2">
    <source>
        <dbReference type="EMBL" id="EJF37659.1"/>
    </source>
</evidence>
<dbReference type="RefSeq" id="WP_008733366.1">
    <property type="nucleotide sequence ID" value="NZ_AKFT01000203.1"/>
</dbReference>
<feature type="transmembrane region" description="Helical" evidence="1">
    <location>
        <begin position="315"/>
        <end position="338"/>
    </location>
</feature>
<sequence>MPSIPSADHDLEVAPGEEQDVTKLELFFDLIYVFAISQLSEHLLDNLTWRGALETLVMSLTVFGVWATTTYESTMVLSRRRTARYLLMGVMVIGLIMNASITRAFEHRPWMFVAPLLAIQIGRPLLTRRVDVLPAMRLHRINMVVWATVSAVPWVVGALADEHSRLVWWAAAAAIDLLGMRLRHPVPGLPVPGRDEIDFDLPHQIERCQLFLIICLGEAILTTGNAIIHGLDEPLVVAAGVTSLLVIIGVWALFFGPANEEHVLAPMTSEAHGDDPAANVSLAVLATNGQQVLVLGMVALAVGAEVVVAEPAEPIAPAAVMALFGGMVICVTAFWFFLTRSTGRSMWVSLAACDAVLICAAGVSVLAGLSGIAVMGLLVVVTASTAWGFNREARLLAR</sequence>
<feature type="transmembrane region" description="Helical" evidence="1">
    <location>
        <begin position="83"/>
        <end position="101"/>
    </location>
</feature>
<organism evidence="2 3">
    <name type="scientific">Actinomyces massiliensis F0489</name>
    <dbReference type="NCBI Taxonomy" id="1125718"/>
    <lineage>
        <taxon>Bacteria</taxon>
        <taxon>Bacillati</taxon>
        <taxon>Actinomycetota</taxon>
        <taxon>Actinomycetes</taxon>
        <taxon>Actinomycetales</taxon>
        <taxon>Actinomycetaceae</taxon>
        <taxon>Actinomyces</taxon>
    </lineage>
</organism>
<dbReference type="AlphaFoldDB" id="J0MTS7"/>
<proteinExistence type="predicted"/>
<feature type="transmembrane region" description="Helical" evidence="1">
    <location>
        <begin position="107"/>
        <end position="126"/>
    </location>
</feature>
<gene>
    <name evidence="2" type="primary">ltrA</name>
    <name evidence="2" type="ORF">HMPREF1318_1530</name>
</gene>
<feature type="transmembrane region" description="Helical" evidence="1">
    <location>
        <begin position="345"/>
        <end position="366"/>
    </location>
</feature>
<keyword evidence="3" id="KW-1185">Reference proteome</keyword>
<accession>J0MTS7</accession>
<reference evidence="2 3" key="1">
    <citation type="submission" date="2012-05" db="EMBL/GenBank/DDBJ databases">
        <authorList>
            <person name="Harkins D.M."/>
            <person name="Madupu R."/>
            <person name="Durkin A.S."/>
            <person name="Torralba M."/>
            <person name="Methe B."/>
            <person name="Sutton G.G."/>
            <person name="Nelson K.E."/>
        </authorList>
    </citation>
    <scope>NUCLEOTIDE SEQUENCE [LARGE SCALE GENOMIC DNA]</scope>
    <source>
        <strain evidence="2 3">F0489</strain>
    </source>
</reference>
<dbReference type="PANTHER" id="PTHR36840">
    <property type="entry name" value="BLL5714 PROTEIN"/>
    <property type="match status" value="1"/>
</dbReference>
<dbReference type="EMBL" id="AKFT01000203">
    <property type="protein sequence ID" value="EJF37659.1"/>
    <property type="molecule type" value="Genomic_DNA"/>
</dbReference>
<dbReference type="OrthoDB" id="7698234at2"/>
<feature type="transmembrane region" description="Helical" evidence="1">
    <location>
        <begin position="52"/>
        <end position="71"/>
    </location>
</feature>
<dbReference type="Proteomes" id="UP000002941">
    <property type="component" value="Unassembled WGS sequence"/>
</dbReference>
<feature type="transmembrane region" description="Helical" evidence="1">
    <location>
        <begin position="372"/>
        <end position="389"/>
    </location>
</feature>
<keyword evidence="1" id="KW-0472">Membrane</keyword>
<keyword evidence="1" id="KW-1133">Transmembrane helix</keyword>
<dbReference type="InterPro" id="IPR010640">
    <property type="entry name" value="Low_temperature_requirement_A"/>
</dbReference>
<protein>
    <submittedName>
        <fullName evidence="2">Low temperature requirement protein LtrA</fullName>
    </submittedName>
</protein>
<comment type="caution">
    <text evidence="2">The sequence shown here is derived from an EMBL/GenBank/DDBJ whole genome shotgun (WGS) entry which is preliminary data.</text>
</comment>
<dbReference type="PATRIC" id="fig|1125718.3.peg.2592"/>
<keyword evidence="1" id="KW-0812">Transmembrane</keyword>
<evidence type="ECO:0000256" key="1">
    <source>
        <dbReference type="SAM" id="Phobius"/>
    </source>
</evidence>
<dbReference type="eggNOG" id="COG4292">
    <property type="taxonomic scope" value="Bacteria"/>
</dbReference>
<feature type="transmembrane region" description="Helical" evidence="1">
    <location>
        <begin position="210"/>
        <end position="228"/>
    </location>
</feature>
<dbReference type="Pfam" id="PF06772">
    <property type="entry name" value="LtrA"/>
    <property type="match status" value="1"/>
</dbReference>
<evidence type="ECO:0000313" key="3">
    <source>
        <dbReference type="Proteomes" id="UP000002941"/>
    </source>
</evidence>
<dbReference type="PANTHER" id="PTHR36840:SF1">
    <property type="entry name" value="BLL5714 PROTEIN"/>
    <property type="match status" value="1"/>
</dbReference>
<feature type="transmembrane region" description="Helical" evidence="1">
    <location>
        <begin position="138"/>
        <end position="160"/>
    </location>
</feature>